<dbReference type="Pfam" id="PF06497">
    <property type="entry name" value="Baculo_Ac102"/>
    <property type="match status" value="1"/>
</dbReference>
<dbReference type="InterPro" id="IPR009477">
    <property type="entry name" value="Baculo_Ac102"/>
</dbReference>
<keyword evidence="3" id="KW-1185">Reference proteome</keyword>
<evidence type="ECO:0000313" key="3">
    <source>
        <dbReference type="Proteomes" id="UP001264959"/>
    </source>
</evidence>
<dbReference type="EMBL" id="ON704650">
    <property type="protein sequence ID" value="UZE89730.1"/>
    <property type="molecule type" value="Genomic_DNA"/>
</dbReference>
<name>A0A9E7Y5Q8_9ABAC</name>
<proteinExistence type="predicted"/>
<accession>A0A9E7Y5Q8</accession>
<evidence type="ECO:0000256" key="1">
    <source>
        <dbReference type="SAM" id="MobiDB-lite"/>
    </source>
</evidence>
<evidence type="ECO:0000313" key="2">
    <source>
        <dbReference type="EMBL" id="UZE89730.1"/>
    </source>
</evidence>
<feature type="region of interest" description="Disordered" evidence="1">
    <location>
        <begin position="1"/>
        <end position="26"/>
    </location>
</feature>
<dbReference type="Proteomes" id="UP001264959">
    <property type="component" value="Segment"/>
</dbReference>
<organism evidence="2 3">
    <name type="scientific">Parapoynx stagnalis nucleopolyhedrovirus</name>
    <dbReference type="NCBI Taxonomy" id="2993413"/>
    <lineage>
        <taxon>Viruses</taxon>
        <taxon>Viruses incertae sedis</taxon>
        <taxon>Naldaviricetes</taxon>
        <taxon>Lefavirales</taxon>
        <taxon>Baculoviridae</taxon>
        <taxon>Alphabaculovirus</taxon>
        <taxon>Alphabaculovirus pastagnalis</taxon>
    </lineage>
</organism>
<reference evidence="2" key="1">
    <citation type="journal article" date="2022" name="Viruses">
        <title>The Parapoynx stagnalis Nucleopolyhedrovirus (PastNPV), a Divergent Member of the Alphabaculovirus Group I Clade, Encodes a Homolog of Ran GTPase.</title>
        <authorList>
            <person name="Harrison R.L."/>
            <person name="Rowley D.L."/>
        </authorList>
    </citation>
    <scope>NUCLEOTIDE SEQUENCE</scope>
    <source>
        <strain evidence="2">BCIPV-473</strain>
    </source>
</reference>
<sequence>MIASINDFDNSDTETRRNSPVPRPVASVQNAAMNVLQNMNTSKTVAAMILEDTSHQKIDSLKNLAPQSVAARKILPQMNAPSIPLNRNDTVDVLKLMSNIYDNTISVIITE</sequence>
<protein>
    <submittedName>
        <fullName evidence="2">P12</fullName>
    </submittedName>
</protein>